<dbReference type="SUPFAM" id="SSF53850">
    <property type="entry name" value="Periplasmic binding protein-like II"/>
    <property type="match status" value="1"/>
</dbReference>
<keyword evidence="2" id="KW-0813">Transport</keyword>
<gene>
    <name evidence="6" type="ORF">J2S03_001744</name>
</gene>
<comment type="caution">
    <text evidence="6">The sequence shown here is derived from an EMBL/GenBank/DDBJ whole genome shotgun (WGS) entry which is preliminary data.</text>
</comment>
<evidence type="ECO:0000256" key="3">
    <source>
        <dbReference type="ARBA" id="ARBA00022729"/>
    </source>
</evidence>
<dbReference type="PANTHER" id="PTHR30290:SF9">
    <property type="entry name" value="OLIGOPEPTIDE-BINDING PROTEIN APPA"/>
    <property type="match status" value="1"/>
</dbReference>
<proteinExistence type="inferred from homology"/>
<feature type="region of interest" description="Disordered" evidence="4">
    <location>
        <begin position="25"/>
        <end position="55"/>
    </location>
</feature>
<evidence type="ECO:0000256" key="2">
    <source>
        <dbReference type="ARBA" id="ARBA00022448"/>
    </source>
</evidence>
<sequence>MKISSFTQIGIATLALTGLLAGCGNTSSTSGTSPKATASSTLVVDEDSDPSTLDPGLQYNTESYTVYRNIFDNLLHRDPKTEKIVPWIATSWKQQSPTTWVFTIRKGVKFQNGESLTANDVAFSLQRILNPSLNSPQLSNFSAVKSVSASGDTVTITTAQPDPTLLNELVTLSIVPEQYIKAHGNQYFNLHPVGSGPYEFVSWVQGSSVTLKANPHYWGGEPSIKNVEFRSVPNDATRIADLQSGKADIAFPITPSDVSTVKRDSALQVLSVPTERVAYLAFNALGNTPTKSVLVRQAIAYGIDYKGLISSLEDGHAQPVKEVLTPIAFGYDNHVAGYSYNPTKAKELLKEAGYPNGLTLDFDTSPSYDQRVVQAIQAELGQIGIKVKIDNMDQSTYLEKVQSPSHNWGSIRMGLWSCACMDADGTIYPLFHSGTVWSSYSNPKFDAAVTAARTTTNTAARLADYQQAFNILQQDVPGVGLWQVDALYGATKNLQWTPDAQENFFVQDMKLQ</sequence>
<dbReference type="PROSITE" id="PS51257">
    <property type="entry name" value="PROKAR_LIPOPROTEIN"/>
    <property type="match status" value="1"/>
</dbReference>
<dbReference type="Gene3D" id="3.10.105.10">
    <property type="entry name" value="Dipeptide-binding Protein, Domain 3"/>
    <property type="match status" value="1"/>
</dbReference>
<feature type="domain" description="Solute-binding protein family 5" evidence="5">
    <location>
        <begin position="83"/>
        <end position="434"/>
    </location>
</feature>
<organism evidence="6 7">
    <name type="scientific">Alicyclobacillus cycloheptanicus</name>
    <dbReference type="NCBI Taxonomy" id="1457"/>
    <lineage>
        <taxon>Bacteria</taxon>
        <taxon>Bacillati</taxon>
        <taxon>Bacillota</taxon>
        <taxon>Bacilli</taxon>
        <taxon>Bacillales</taxon>
        <taxon>Alicyclobacillaceae</taxon>
        <taxon>Alicyclobacillus</taxon>
    </lineage>
</organism>
<reference evidence="6 7" key="1">
    <citation type="submission" date="2023-07" db="EMBL/GenBank/DDBJ databases">
        <title>Genomic Encyclopedia of Type Strains, Phase IV (KMG-IV): sequencing the most valuable type-strain genomes for metagenomic binning, comparative biology and taxonomic classification.</title>
        <authorList>
            <person name="Goeker M."/>
        </authorList>
    </citation>
    <scope>NUCLEOTIDE SEQUENCE [LARGE SCALE GENOMIC DNA]</scope>
    <source>
        <strain evidence="6 7">DSM 4006</strain>
    </source>
</reference>
<dbReference type="PIRSF" id="PIRSF002741">
    <property type="entry name" value="MppA"/>
    <property type="match status" value="1"/>
</dbReference>
<keyword evidence="3" id="KW-0732">Signal</keyword>
<protein>
    <submittedName>
        <fullName evidence="6">Peptide/nickel transport system substrate-binding protein</fullName>
    </submittedName>
</protein>
<evidence type="ECO:0000259" key="5">
    <source>
        <dbReference type="Pfam" id="PF00496"/>
    </source>
</evidence>
<dbReference type="PANTHER" id="PTHR30290">
    <property type="entry name" value="PERIPLASMIC BINDING COMPONENT OF ABC TRANSPORTER"/>
    <property type="match status" value="1"/>
</dbReference>
<dbReference type="EMBL" id="JAUSTP010000012">
    <property type="protein sequence ID" value="MDQ0189881.1"/>
    <property type="molecule type" value="Genomic_DNA"/>
</dbReference>
<dbReference type="InterPro" id="IPR000914">
    <property type="entry name" value="SBP_5_dom"/>
</dbReference>
<accession>A0ABT9XHU4</accession>
<evidence type="ECO:0000256" key="4">
    <source>
        <dbReference type="SAM" id="MobiDB-lite"/>
    </source>
</evidence>
<dbReference type="Gene3D" id="3.90.76.10">
    <property type="entry name" value="Dipeptide-binding Protein, Domain 1"/>
    <property type="match status" value="1"/>
</dbReference>
<name>A0ABT9XHU4_9BACL</name>
<dbReference type="Proteomes" id="UP001232973">
    <property type="component" value="Unassembled WGS sequence"/>
</dbReference>
<dbReference type="InterPro" id="IPR030678">
    <property type="entry name" value="Peptide/Ni-bd"/>
</dbReference>
<evidence type="ECO:0000313" key="7">
    <source>
        <dbReference type="Proteomes" id="UP001232973"/>
    </source>
</evidence>
<comment type="similarity">
    <text evidence="1">Belongs to the bacterial solute-binding protein 5 family.</text>
</comment>
<dbReference type="InterPro" id="IPR039424">
    <property type="entry name" value="SBP_5"/>
</dbReference>
<evidence type="ECO:0000256" key="1">
    <source>
        <dbReference type="ARBA" id="ARBA00005695"/>
    </source>
</evidence>
<evidence type="ECO:0000313" key="6">
    <source>
        <dbReference type="EMBL" id="MDQ0189881.1"/>
    </source>
</evidence>
<dbReference type="Gene3D" id="3.40.190.10">
    <property type="entry name" value="Periplasmic binding protein-like II"/>
    <property type="match status" value="1"/>
</dbReference>
<dbReference type="RefSeq" id="WP_274457007.1">
    <property type="nucleotide sequence ID" value="NZ_CP067097.1"/>
</dbReference>
<dbReference type="Pfam" id="PF00496">
    <property type="entry name" value="SBP_bac_5"/>
    <property type="match status" value="1"/>
</dbReference>
<keyword evidence="7" id="KW-1185">Reference proteome</keyword>